<dbReference type="AlphaFoldDB" id="A0A9D7S9H1"/>
<dbReference type="Gene3D" id="2.160.10.10">
    <property type="entry name" value="Hexapeptide repeat proteins"/>
    <property type="match status" value="1"/>
</dbReference>
<dbReference type="InterPro" id="IPR011004">
    <property type="entry name" value="Trimer_LpxA-like_sf"/>
</dbReference>
<dbReference type="CDD" id="cd04645">
    <property type="entry name" value="LbH_gamma_CA_like"/>
    <property type="match status" value="1"/>
</dbReference>
<sequence length="172" mass="19042">MALIKTVRGFTPQFGENIYLAENATIIGDVIMGKNCSVWFQTVIRGDVNSIRIGDQVNIQDGAIIHCTYQKSITSIGDHVSIGHKAIIHGCEIKSRVLIGMGAIIMDHAIIEEHVIVAAGAIVLEHSHLESGYIYGGIPAKKLKKIDPENIQFYINRTAANYQMYASWFQEE</sequence>
<name>A0A9D7S9H1_9BACT</name>
<evidence type="ECO:0000313" key="1">
    <source>
        <dbReference type="EMBL" id="MBK9717199.1"/>
    </source>
</evidence>
<accession>A0A9D7S9H1</accession>
<dbReference type="PANTHER" id="PTHR13061:SF29">
    <property type="entry name" value="GAMMA CARBONIC ANHYDRASE-LIKE 1, MITOCHONDRIAL-RELATED"/>
    <property type="match status" value="1"/>
</dbReference>
<dbReference type="Proteomes" id="UP000808349">
    <property type="component" value="Unassembled WGS sequence"/>
</dbReference>
<gene>
    <name evidence="1" type="ORF">IPO85_06745</name>
</gene>
<organism evidence="1 2">
    <name type="scientific">Candidatus Defluviibacterium haderslevense</name>
    <dbReference type="NCBI Taxonomy" id="2981993"/>
    <lineage>
        <taxon>Bacteria</taxon>
        <taxon>Pseudomonadati</taxon>
        <taxon>Bacteroidota</taxon>
        <taxon>Saprospiria</taxon>
        <taxon>Saprospirales</taxon>
        <taxon>Saprospiraceae</taxon>
        <taxon>Candidatus Defluviibacterium</taxon>
    </lineage>
</organism>
<comment type="caution">
    <text evidence="1">The sequence shown here is derived from an EMBL/GenBank/DDBJ whole genome shotgun (WGS) entry which is preliminary data.</text>
</comment>
<dbReference type="InterPro" id="IPR047324">
    <property type="entry name" value="LbH_gamma_CA-like"/>
</dbReference>
<evidence type="ECO:0000313" key="2">
    <source>
        <dbReference type="Proteomes" id="UP000808349"/>
    </source>
</evidence>
<reference evidence="1 2" key="1">
    <citation type="submission" date="2020-10" db="EMBL/GenBank/DDBJ databases">
        <title>Connecting structure to function with the recovery of over 1000 high-quality activated sludge metagenome-assembled genomes encoding full-length rRNA genes using long-read sequencing.</title>
        <authorList>
            <person name="Singleton C.M."/>
            <person name="Petriglieri F."/>
            <person name="Kristensen J.M."/>
            <person name="Kirkegaard R.H."/>
            <person name="Michaelsen T.Y."/>
            <person name="Andersen M.H."/>
            <person name="Karst S.M."/>
            <person name="Dueholm M.S."/>
            <person name="Nielsen P.H."/>
            <person name="Albertsen M."/>
        </authorList>
    </citation>
    <scope>NUCLEOTIDE SEQUENCE [LARGE SCALE GENOMIC DNA]</scope>
    <source>
        <strain evidence="1">Ribe_18-Q3-R11-54_BAT3C.373</strain>
    </source>
</reference>
<proteinExistence type="predicted"/>
<dbReference type="InterPro" id="IPR050484">
    <property type="entry name" value="Transf_Hexapept/Carb_Anhydrase"/>
</dbReference>
<dbReference type="SUPFAM" id="SSF51161">
    <property type="entry name" value="Trimeric LpxA-like enzymes"/>
    <property type="match status" value="1"/>
</dbReference>
<protein>
    <submittedName>
        <fullName evidence="1">Gamma carbonic anhydrase family protein</fullName>
    </submittedName>
</protein>
<dbReference type="Pfam" id="PF00132">
    <property type="entry name" value="Hexapep"/>
    <property type="match status" value="1"/>
</dbReference>
<dbReference type="InterPro" id="IPR001451">
    <property type="entry name" value="Hexapep"/>
</dbReference>
<dbReference type="EMBL" id="JADKFW010000004">
    <property type="protein sequence ID" value="MBK9717199.1"/>
    <property type="molecule type" value="Genomic_DNA"/>
</dbReference>
<dbReference type="PANTHER" id="PTHR13061">
    <property type="entry name" value="DYNACTIN SUBUNIT P25"/>
    <property type="match status" value="1"/>
</dbReference>